<dbReference type="Gene3D" id="2.40.10.220">
    <property type="entry name" value="predicted glycosyltransferase like domains"/>
    <property type="match status" value="1"/>
</dbReference>
<reference evidence="2 3" key="1">
    <citation type="submission" date="2018-10" db="EMBL/GenBank/DDBJ databases">
        <title>Genomic Encyclopedia of Archaeal and Bacterial Type Strains, Phase II (KMG-II): from individual species to whole genera.</title>
        <authorList>
            <person name="Goeker M."/>
        </authorList>
    </citation>
    <scope>NUCLEOTIDE SEQUENCE [LARGE SCALE GENOMIC DNA]</scope>
    <source>
        <strain evidence="2 3">VM1</strain>
    </source>
</reference>
<evidence type="ECO:0000259" key="1">
    <source>
        <dbReference type="Pfam" id="PF07238"/>
    </source>
</evidence>
<feature type="domain" description="PilZ" evidence="1">
    <location>
        <begin position="93"/>
        <end position="192"/>
    </location>
</feature>
<dbReference type="GO" id="GO:0035438">
    <property type="term" value="F:cyclic-di-GMP binding"/>
    <property type="evidence" value="ECO:0007669"/>
    <property type="project" value="InterPro"/>
</dbReference>
<evidence type="ECO:0000313" key="3">
    <source>
        <dbReference type="Proteomes" id="UP000280842"/>
    </source>
</evidence>
<keyword evidence="3" id="KW-1185">Reference proteome</keyword>
<organism evidence="2 3">
    <name type="scientific">Hydrogenothermus marinus</name>
    <dbReference type="NCBI Taxonomy" id="133270"/>
    <lineage>
        <taxon>Bacteria</taxon>
        <taxon>Pseudomonadati</taxon>
        <taxon>Aquificota</taxon>
        <taxon>Aquificia</taxon>
        <taxon>Aquificales</taxon>
        <taxon>Hydrogenothermaceae</taxon>
        <taxon>Hydrogenothermus</taxon>
    </lineage>
</organism>
<evidence type="ECO:0000313" key="2">
    <source>
        <dbReference type="EMBL" id="RMA97959.1"/>
    </source>
</evidence>
<dbReference type="InterPro" id="IPR009875">
    <property type="entry name" value="PilZ_domain"/>
</dbReference>
<name>A0A3M0BNT7_9AQUI</name>
<accession>A0A3M0BNT7</accession>
<dbReference type="Proteomes" id="UP000280842">
    <property type="component" value="Unassembled WGS sequence"/>
</dbReference>
<dbReference type="RefSeq" id="WP_170145589.1">
    <property type="nucleotide sequence ID" value="NZ_REFO01000010.1"/>
</dbReference>
<proteinExistence type="predicted"/>
<comment type="caution">
    <text evidence="2">The sequence shown here is derived from an EMBL/GenBank/DDBJ whole genome shotgun (WGS) entry which is preliminary data.</text>
</comment>
<protein>
    <submittedName>
        <fullName evidence="2">PilZ domain-containing protein</fullName>
    </submittedName>
</protein>
<dbReference type="SUPFAM" id="SSF141371">
    <property type="entry name" value="PilZ domain-like"/>
    <property type="match status" value="1"/>
</dbReference>
<sequence>MNVIDWIQEKKVIDVYAFYEEVPIKVKIELHEIDFDKEQIIWSLNEKLLFALSKTKELYFEYNETIYVMGVIIYNKEEMVTTFPTVAAEPKLKRNHIRVQTSEEDPIYIKFDDYKIKAWDISEGGVGILLQKPDLFEIGKEYKFILEIFNKDFKVKGEVVYIKEIDKSNYKIGIKFINISPTLEDTIFKYILKRQKEILKKLSYFK</sequence>
<dbReference type="Pfam" id="PF07238">
    <property type="entry name" value="PilZ"/>
    <property type="match status" value="1"/>
</dbReference>
<dbReference type="EMBL" id="REFO01000010">
    <property type="protein sequence ID" value="RMA97959.1"/>
    <property type="molecule type" value="Genomic_DNA"/>
</dbReference>
<dbReference type="AlphaFoldDB" id="A0A3M0BNT7"/>
<gene>
    <name evidence="2" type="ORF">CLV39_0597</name>
</gene>